<organism evidence="2 3">
    <name type="scientific">Parascaris univalens</name>
    <name type="common">Nematode worm</name>
    <dbReference type="NCBI Taxonomy" id="6257"/>
    <lineage>
        <taxon>Eukaryota</taxon>
        <taxon>Metazoa</taxon>
        <taxon>Ecdysozoa</taxon>
        <taxon>Nematoda</taxon>
        <taxon>Chromadorea</taxon>
        <taxon>Rhabditida</taxon>
        <taxon>Spirurina</taxon>
        <taxon>Ascaridomorpha</taxon>
        <taxon>Ascaridoidea</taxon>
        <taxon>Ascarididae</taxon>
        <taxon>Parascaris</taxon>
    </lineage>
</organism>
<dbReference type="AlphaFoldDB" id="A0A915BT30"/>
<keyword evidence="1" id="KW-0732">Signal</keyword>
<accession>A0A915BT30</accession>
<proteinExistence type="predicted"/>
<evidence type="ECO:0000313" key="3">
    <source>
        <dbReference type="WBParaSite" id="PgR058_g032_t01"/>
    </source>
</evidence>
<sequence length="245" mass="27137">AYKLSYLLAATVFTGLAGRSESAESNRICLPPFKRTKDSRMECVLDKKLLPNEAFLKHMCATYSGDIENGECFSYTVDEKATAMKCPQGYNEYYYEQVKYCMKAVSGVITGDGDLKDIAPKLCGDVTKNILFPWNKGVNMFAFALTGNGCTSDDTGNFYLWFDYDHEKNIANATVGAVLAKSAEVGTFKEQVEEEKLETRWLDGSRVFVEDENPVGSAVVFAKCGMWKVVPKEMVQGVICFALAA</sequence>
<name>A0A915BT30_PARUN</name>
<dbReference type="WBParaSite" id="PgR058_g032_t01">
    <property type="protein sequence ID" value="PgR058_g032_t01"/>
    <property type="gene ID" value="PgR058_g032"/>
</dbReference>
<feature type="signal peptide" evidence="1">
    <location>
        <begin position="1"/>
        <end position="22"/>
    </location>
</feature>
<keyword evidence="2" id="KW-1185">Reference proteome</keyword>
<evidence type="ECO:0000256" key="1">
    <source>
        <dbReference type="SAM" id="SignalP"/>
    </source>
</evidence>
<dbReference type="Proteomes" id="UP000887569">
    <property type="component" value="Unplaced"/>
</dbReference>
<reference evidence="3" key="1">
    <citation type="submission" date="2022-11" db="UniProtKB">
        <authorList>
            <consortium name="WormBaseParasite"/>
        </authorList>
    </citation>
    <scope>IDENTIFICATION</scope>
</reference>
<protein>
    <submittedName>
        <fullName evidence="3">Uncharacterized protein</fullName>
    </submittedName>
</protein>
<feature type="chain" id="PRO_5037966865" evidence="1">
    <location>
        <begin position="23"/>
        <end position="245"/>
    </location>
</feature>
<evidence type="ECO:0000313" key="2">
    <source>
        <dbReference type="Proteomes" id="UP000887569"/>
    </source>
</evidence>